<keyword evidence="3" id="KW-0808">Transferase</keyword>
<proteinExistence type="inferred from homology"/>
<organism evidence="6 7">
    <name type="scientific">Microbacterium pullorum</name>
    <dbReference type="NCBI Taxonomy" id="2762236"/>
    <lineage>
        <taxon>Bacteria</taxon>
        <taxon>Bacillati</taxon>
        <taxon>Actinomycetota</taxon>
        <taxon>Actinomycetes</taxon>
        <taxon>Micrococcales</taxon>
        <taxon>Microbacteriaceae</taxon>
        <taxon>Microbacterium</taxon>
    </lineage>
</organism>
<evidence type="ECO:0000256" key="3">
    <source>
        <dbReference type="ARBA" id="ARBA00022679"/>
    </source>
</evidence>
<evidence type="ECO:0000259" key="5">
    <source>
        <dbReference type="Pfam" id="PF01555"/>
    </source>
</evidence>
<dbReference type="Pfam" id="PF01555">
    <property type="entry name" value="N6_N4_Mtase"/>
    <property type="match status" value="1"/>
</dbReference>
<evidence type="ECO:0000256" key="2">
    <source>
        <dbReference type="ARBA" id="ARBA00022603"/>
    </source>
</evidence>
<dbReference type="InterPro" id="IPR002295">
    <property type="entry name" value="N4/N6-MTase_EcoPI_Mod-like"/>
</dbReference>
<evidence type="ECO:0000313" key="7">
    <source>
        <dbReference type="Proteomes" id="UP000648352"/>
    </source>
</evidence>
<comment type="caution">
    <text evidence="6">The sequence shown here is derived from an EMBL/GenBank/DDBJ whole genome shotgun (WGS) entry which is preliminary data.</text>
</comment>
<dbReference type="PROSITE" id="PS00092">
    <property type="entry name" value="N6_MTASE"/>
    <property type="match status" value="1"/>
</dbReference>
<dbReference type="InterPro" id="IPR002052">
    <property type="entry name" value="DNA_methylase_N6_adenine_CS"/>
</dbReference>
<evidence type="ECO:0000256" key="4">
    <source>
        <dbReference type="ARBA" id="ARBA00022691"/>
    </source>
</evidence>
<dbReference type="Gene3D" id="3.40.50.150">
    <property type="entry name" value="Vaccinia Virus protein VP39"/>
    <property type="match status" value="1"/>
</dbReference>
<dbReference type="InterPro" id="IPR002941">
    <property type="entry name" value="DNA_methylase_N4/N6"/>
</dbReference>
<dbReference type="PRINTS" id="PR00508">
    <property type="entry name" value="S21N4MTFRASE"/>
</dbReference>
<feature type="domain" description="DNA methylase N-4/N-6" evidence="5">
    <location>
        <begin position="116"/>
        <end position="424"/>
    </location>
</feature>
<reference evidence="6 7" key="1">
    <citation type="submission" date="2020-08" db="EMBL/GenBank/DDBJ databases">
        <title>A Genomic Blueprint of the Chicken Gut Microbiome.</title>
        <authorList>
            <person name="Gilroy R."/>
            <person name="Ravi A."/>
            <person name="Getino M."/>
            <person name="Pursley I."/>
            <person name="Horton D.L."/>
            <person name="Alikhan N.-F."/>
            <person name="Baker D."/>
            <person name="Gharbi K."/>
            <person name="Hall N."/>
            <person name="Watson M."/>
            <person name="Adriaenssens E.M."/>
            <person name="Foster-Nyarko E."/>
            <person name="Jarju S."/>
            <person name="Secka A."/>
            <person name="Antonio M."/>
            <person name="Oren A."/>
            <person name="Chaudhuri R."/>
            <person name="La Ragione R.M."/>
            <person name="Hildebrand F."/>
            <person name="Pallen M.J."/>
        </authorList>
    </citation>
    <scope>NUCLEOTIDE SEQUENCE [LARGE SCALE GENOMIC DNA]</scope>
    <source>
        <strain evidence="6 7">Sa4CUA7</strain>
    </source>
</reference>
<evidence type="ECO:0000313" key="6">
    <source>
        <dbReference type="EMBL" id="MBD7958711.1"/>
    </source>
</evidence>
<dbReference type="SUPFAM" id="SSF53335">
    <property type="entry name" value="S-adenosyl-L-methionine-dependent methyltransferases"/>
    <property type="match status" value="1"/>
</dbReference>
<comment type="similarity">
    <text evidence="1">Belongs to the N(4)/N(6)-methyltransferase family.</text>
</comment>
<keyword evidence="4" id="KW-0949">S-adenosyl-L-methionine</keyword>
<accession>A0ABR8S5G8</accession>
<protein>
    <submittedName>
        <fullName evidence="6">Site-specific DNA-methyltransferase</fullName>
    </submittedName>
</protein>
<gene>
    <name evidence="6" type="ORF">H9651_13785</name>
</gene>
<dbReference type="Proteomes" id="UP000648352">
    <property type="component" value="Unassembled WGS sequence"/>
</dbReference>
<evidence type="ECO:0000256" key="1">
    <source>
        <dbReference type="ARBA" id="ARBA00006594"/>
    </source>
</evidence>
<dbReference type="PIRSF" id="PIRSF015855">
    <property type="entry name" value="TypeIII_Mtase_mKpnI"/>
    <property type="match status" value="1"/>
</dbReference>
<dbReference type="RefSeq" id="WP_191719911.1">
    <property type="nucleotide sequence ID" value="NZ_JACSQP010000012.1"/>
</dbReference>
<name>A0ABR8S5G8_9MICO</name>
<keyword evidence="2" id="KW-0489">Methyltransferase</keyword>
<sequence>MTSPDLTDANIEKLAELFPTVVTESVDADGNVTMAVDFDLLRQELSDHVIEGSQERYQLDWPGKRASAVEANIPISKTLRPNAEESVEFDATENLFIEGDNLDALKLMQESYLGKIKLIYIDPPYNTGSDFVYSDSFSQTVDDYLRESGQSDEIGARLISNAETNGRYHSDWLSMMFPRLRLARSLLSDDGAIFVSCDYHESANLRSLLDEVFGRSNFIAELIWQHSVQPKGYTDTVSVHHNTILGYRRGEAFALQPLERTPEHNVNYRNRDDDPRGPWRAGDVRNALYRPNLRYQLATPSGGVIDPPENGWRWSRETMQLKIETGEVVFNESETSITRKIYLDTLEGRAVESLWLGSEVGTTREATTEVKRLFDGKAVFDTPKPTKLIEQLLWIAGVGEGDIVMDFFAGSGTTADAVMRANAKDGKNRSWILVQLPETLPPTSEAAKQGFSTIAELARERVRRASKRASEESGLNRAHFDSGFRALTVDTSNMIDVLRAPDETGQLDLAELEENIKPGRTGEDLLFQVLLDWGLDLSMSIDRVSIHGHEVFRVEDGALIACFDGEVSPELVRAIADEKPVRVVFRDSAFGSDDARINAEQVFREVSPATDVKAI</sequence>
<dbReference type="InterPro" id="IPR029063">
    <property type="entry name" value="SAM-dependent_MTases_sf"/>
</dbReference>
<dbReference type="EMBL" id="JACSQP010000012">
    <property type="protein sequence ID" value="MBD7958711.1"/>
    <property type="molecule type" value="Genomic_DNA"/>
</dbReference>
<dbReference type="InterPro" id="IPR001091">
    <property type="entry name" value="RM_Methyltransferase"/>
</dbReference>
<keyword evidence="7" id="KW-1185">Reference proteome</keyword>